<feature type="region of interest" description="Disordered" evidence="1">
    <location>
        <begin position="551"/>
        <end position="588"/>
    </location>
</feature>
<dbReference type="STRING" id="980251.GCA_001642875_01129"/>
<dbReference type="PANTHER" id="PTHR30217">
    <property type="entry name" value="PEPTIDASE U32 FAMILY"/>
    <property type="match status" value="1"/>
</dbReference>
<reference evidence="3 4" key="1">
    <citation type="submission" date="2019-08" db="EMBL/GenBank/DDBJ databases">
        <title>Deep-cultivation of Planctomycetes and their phenomic and genomic characterization uncovers novel biology.</title>
        <authorList>
            <person name="Wiegand S."/>
            <person name="Jogler M."/>
            <person name="Boedeker C."/>
            <person name="Pinto D."/>
            <person name="Vollmers J."/>
            <person name="Rivas-Marin E."/>
            <person name="Kohn T."/>
            <person name="Peeters S.H."/>
            <person name="Heuer A."/>
            <person name="Rast P."/>
            <person name="Oberbeckmann S."/>
            <person name="Bunk B."/>
            <person name="Jeske O."/>
            <person name="Meyerdierks A."/>
            <person name="Storesund J.E."/>
            <person name="Kallscheuer N."/>
            <person name="Luecker S."/>
            <person name="Lage O.M."/>
            <person name="Pohl T."/>
            <person name="Merkel B.J."/>
            <person name="Hornburger P."/>
            <person name="Mueller R.-W."/>
            <person name="Bruemmer F."/>
            <person name="Labrenz M."/>
            <person name="Spormann A.M."/>
            <person name="Op den Camp H."/>
            <person name="Overmann J."/>
            <person name="Amann R."/>
            <person name="Jetten M.S.M."/>
            <person name="Mascher T."/>
            <person name="Medema M.H."/>
            <person name="Devos D.P."/>
            <person name="Kaster A.-K."/>
            <person name="Ovreas L."/>
            <person name="Rohde M."/>
            <person name="Galperin M.Y."/>
            <person name="Jogler C."/>
        </authorList>
    </citation>
    <scope>NUCLEOTIDE SEQUENCE [LARGE SCALE GENOMIC DNA]</scope>
    <source>
        <strain evidence="3 4">FC18</strain>
    </source>
</reference>
<accession>A0A5B9PGX9</accession>
<dbReference type="InterPro" id="IPR051454">
    <property type="entry name" value="RNA/ubiquinone_mod_enzymes"/>
</dbReference>
<dbReference type="GO" id="GO:0008233">
    <property type="term" value="F:peptidase activity"/>
    <property type="evidence" value="ECO:0007669"/>
    <property type="project" value="UniProtKB-KW"/>
</dbReference>
<dbReference type="InterPro" id="IPR001539">
    <property type="entry name" value="Peptidase_U32"/>
</dbReference>
<dbReference type="PANTHER" id="PTHR30217:SF10">
    <property type="entry name" value="23S RRNA 5-HYDROXYCYTIDINE C2501 SYNTHASE"/>
    <property type="match status" value="1"/>
</dbReference>
<dbReference type="EC" id="3.4.-.-" evidence="3"/>
<evidence type="ECO:0000256" key="1">
    <source>
        <dbReference type="SAM" id="MobiDB-lite"/>
    </source>
</evidence>
<evidence type="ECO:0000259" key="2">
    <source>
        <dbReference type="Pfam" id="PF12392"/>
    </source>
</evidence>
<keyword evidence="3" id="KW-0378">Hydrolase</keyword>
<sequence>MSKQQRCTSSNPFSFPYTESARQCNFGGCSDLKLKTAAMPRKPELMSPAGGWPQLHAAIEAGADAVYFGLNHFSARAKVGFDLAELPEVMRTLHRRSVKGFVTFNTLVFDHEIDAAKNAIEEIAAANTDAIIVQDVGIAKLARQIAPDLAIHGSTQMSVTSAQGVELAASLGCSRVVLGRELSLADMRKIASQTDVELECFVHGALCVSYSGQCFSSEAWGGRSANRGKCAQACRLSYDLIVDGEKRDLGPHRYLLSPGDLYAIEQIPELVEIGIACLKIEGRYKDESYVAATTRAYREAIDLAMMQLPNEDAAEEKKDLEQIYSRGLGAHFMSGVNHQNVVIGRAPRHRGVLVGKVTAVDFRSVDVEFEHEIGLGDGLVFDAADWRSPDEPEEGGSVYGVKSVREKVVRLEFEHGKLQFDRIRVGDLVWRTHQAAVIKSLKPMTKASKPVFTRPIDFVVTAKVGQPLKITVQHESGLNAVFESETPLEAAAKRALDDETLTEKLGRLGGTAFHLGEIERTESEAVFVPTSMLNDARRQLVEALMEKLAEHKPGEDLNPVSTSSPSVADSSLPTSSGSPAAEQNNDPPKLHLLVRTAEQLDAAIRVRPDSITLDYLELYGLRPSVEKIRAANIVARVASPRILKPSEQNIIRFLTSLECEILVRSGGLLHDLLQTEIDRDLLIGDFSLNAANALAVETYQQMGLSRITPTYDLNAQQVSELAEQVDPRGIEVIAFSHLPVFHTEHCVFCRFLSDGTDNTNCGHPCETHRIAVRDAQGREHPVMADVGCRNTVFGAEAQTDPQSIASWQEAGIANFRLEFVYQTPEQIVAIADAFRSHLDGMTMAHDLATVLEANSPQQTTRGSLFVPQDFKSLVQLR</sequence>
<dbReference type="GO" id="GO:0006508">
    <property type="term" value="P:proteolysis"/>
    <property type="evidence" value="ECO:0007669"/>
    <property type="project" value="UniProtKB-KW"/>
</dbReference>
<dbReference type="AlphaFoldDB" id="A0A5B9PGX9"/>
<proteinExistence type="predicted"/>
<keyword evidence="4" id="KW-1185">Reference proteome</keyword>
<evidence type="ECO:0000313" key="4">
    <source>
        <dbReference type="Proteomes" id="UP000322214"/>
    </source>
</evidence>
<feature type="compositionally biased region" description="Polar residues" evidence="1">
    <location>
        <begin position="577"/>
        <end position="586"/>
    </location>
</feature>
<protein>
    <submittedName>
        <fullName evidence="3">Putative protease YhbU</fullName>
        <ecNumber evidence="3">3.4.-.-</ecNumber>
    </submittedName>
</protein>
<dbReference type="Pfam" id="PF12392">
    <property type="entry name" value="DUF3656"/>
    <property type="match status" value="1"/>
</dbReference>
<dbReference type="EMBL" id="CP042912">
    <property type="protein sequence ID" value="QEG24520.1"/>
    <property type="molecule type" value="Genomic_DNA"/>
</dbReference>
<dbReference type="Pfam" id="PF01136">
    <property type="entry name" value="Peptidase_U32"/>
    <property type="match status" value="2"/>
</dbReference>
<organism evidence="3 4">
    <name type="scientific">Mariniblastus fucicola</name>
    <dbReference type="NCBI Taxonomy" id="980251"/>
    <lineage>
        <taxon>Bacteria</taxon>
        <taxon>Pseudomonadati</taxon>
        <taxon>Planctomycetota</taxon>
        <taxon>Planctomycetia</taxon>
        <taxon>Pirellulales</taxon>
        <taxon>Pirellulaceae</taxon>
        <taxon>Mariniblastus</taxon>
    </lineage>
</organism>
<dbReference type="KEGG" id="mff:MFFC18_44400"/>
<dbReference type="Proteomes" id="UP000322214">
    <property type="component" value="Chromosome"/>
</dbReference>
<feature type="compositionally biased region" description="Low complexity" evidence="1">
    <location>
        <begin position="559"/>
        <end position="576"/>
    </location>
</feature>
<evidence type="ECO:0000313" key="3">
    <source>
        <dbReference type="EMBL" id="QEG24520.1"/>
    </source>
</evidence>
<dbReference type="InterPro" id="IPR020988">
    <property type="entry name" value="Pept_U32_collagenase"/>
</dbReference>
<keyword evidence="3" id="KW-0645">Protease</keyword>
<name>A0A5B9PGX9_9BACT</name>
<feature type="domain" description="Peptidase U32 collagenase" evidence="2">
    <location>
        <begin position="429"/>
        <end position="548"/>
    </location>
</feature>
<gene>
    <name evidence="3" type="primary">yhbU</name>
    <name evidence="3" type="ORF">MFFC18_44400</name>
</gene>